<evidence type="ECO:0000313" key="2">
    <source>
        <dbReference type="EMBL" id="KAK3054774.1"/>
    </source>
</evidence>
<reference evidence="2" key="1">
    <citation type="submission" date="2023-04" db="EMBL/GenBank/DDBJ databases">
        <title>Black Yeasts Isolated from many extreme environments.</title>
        <authorList>
            <person name="Coleine C."/>
            <person name="Stajich J.E."/>
            <person name="Selbmann L."/>
        </authorList>
    </citation>
    <scope>NUCLEOTIDE SEQUENCE</scope>
    <source>
        <strain evidence="2">CCFEE 5312</strain>
    </source>
</reference>
<feature type="compositionally biased region" description="Polar residues" evidence="1">
    <location>
        <begin position="366"/>
        <end position="376"/>
    </location>
</feature>
<dbReference type="Proteomes" id="UP001271007">
    <property type="component" value="Unassembled WGS sequence"/>
</dbReference>
<gene>
    <name evidence="2" type="ORF">LTR09_004503</name>
</gene>
<feature type="compositionally biased region" description="Low complexity" evidence="1">
    <location>
        <begin position="7"/>
        <end position="24"/>
    </location>
</feature>
<feature type="compositionally biased region" description="Basic and acidic residues" evidence="1">
    <location>
        <begin position="325"/>
        <end position="347"/>
    </location>
</feature>
<feature type="compositionally biased region" description="Basic and acidic residues" evidence="1">
    <location>
        <begin position="414"/>
        <end position="491"/>
    </location>
</feature>
<feature type="compositionally biased region" description="Low complexity" evidence="1">
    <location>
        <begin position="44"/>
        <end position="67"/>
    </location>
</feature>
<evidence type="ECO:0000313" key="3">
    <source>
        <dbReference type="Proteomes" id="UP001271007"/>
    </source>
</evidence>
<dbReference type="EMBL" id="JAWDJX010000011">
    <property type="protein sequence ID" value="KAK3054774.1"/>
    <property type="molecule type" value="Genomic_DNA"/>
</dbReference>
<sequence length="497" mass="54354">MSSLSVPQQGQPQLRSSGSQSSLRRNTIEHTDDLAPMSRSRHNSASSAGNAPFPSSAPSAGAPQSAAARAGLVPLPEGPIQSTAENYALTAPVDWQESDQLTSAGAHAGKTTLYIGRNKKPIHVCTEKLKEKSPYFQHLLGDNNPHPSAEQTTFDDLDEFGMGLFMLWLKMNVQLHGPHDFHSLAHYLSLYVVACKFEIEELENQVMDLVRHYYSSQNMTAPAYRLEYVYHFTSTPNKMRDFLVSTAAFRALEDSHGPDNLAHAGPLMHKSFYQPGSYVSDSIKGVLKKNPEMAIDFIETLHSHEKTQKCKEAGPQEAWQSDGAGDEKPAAKADPPKAAEPKKEDPKPAAPAPAAGAAPADRKSSTQRSPPTTTASVVEDKHNPNPPWRSETQRLQWEMTERALAKSDAGPMKKFGDKMKGMKDKLHSKKDDKKDKTADKASEKADKAAEKTQDKADKATDKAEKVADKTADKAAEKRADKPADKPRDDKAAAPAKK</sequence>
<keyword evidence="3" id="KW-1185">Reference proteome</keyword>
<organism evidence="2 3">
    <name type="scientific">Extremus antarcticus</name>
    <dbReference type="NCBI Taxonomy" id="702011"/>
    <lineage>
        <taxon>Eukaryota</taxon>
        <taxon>Fungi</taxon>
        <taxon>Dikarya</taxon>
        <taxon>Ascomycota</taxon>
        <taxon>Pezizomycotina</taxon>
        <taxon>Dothideomycetes</taxon>
        <taxon>Dothideomycetidae</taxon>
        <taxon>Mycosphaerellales</taxon>
        <taxon>Extremaceae</taxon>
        <taxon>Extremus</taxon>
    </lineage>
</organism>
<evidence type="ECO:0008006" key="4">
    <source>
        <dbReference type="Google" id="ProtNLM"/>
    </source>
</evidence>
<comment type="caution">
    <text evidence="2">The sequence shown here is derived from an EMBL/GenBank/DDBJ whole genome shotgun (WGS) entry which is preliminary data.</text>
</comment>
<evidence type="ECO:0000256" key="1">
    <source>
        <dbReference type="SAM" id="MobiDB-lite"/>
    </source>
</evidence>
<protein>
    <recommendedName>
        <fullName evidence="4">BTB domain-containing protein</fullName>
    </recommendedName>
</protein>
<dbReference type="AlphaFoldDB" id="A0AAJ0DQL4"/>
<accession>A0AAJ0DQL4</accession>
<feature type="region of interest" description="Disordered" evidence="1">
    <location>
        <begin position="306"/>
        <end position="497"/>
    </location>
</feature>
<feature type="region of interest" description="Disordered" evidence="1">
    <location>
        <begin position="1"/>
        <end position="67"/>
    </location>
</feature>
<proteinExistence type="predicted"/>
<name>A0AAJ0DQL4_9PEZI</name>